<dbReference type="EMBL" id="CASHSV030000179">
    <property type="protein sequence ID" value="CAJ2651749.1"/>
    <property type="molecule type" value="Genomic_DNA"/>
</dbReference>
<gene>
    <name evidence="1" type="ORF">MILVUS5_LOCUS19343</name>
</gene>
<dbReference type="Proteomes" id="UP001177021">
    <property type="component" value="Unassembled WGS sequence"/>
</dbReference>
<comment type="caution">
    <text evidence="1">The sequence shown here is derived from an EMBL/GenBank/DDBJ whole genome shotgun (WGS) entry which is preliminary data.</text>
</comment>
<accession>A0ACB0K6I6</accession>
<organism evidence="1 2">
    <name type="scientific">Trifolium pratense</name>
    <name type="common">Red clover</name>
    <dbReference type="NCBI Taxonomy" id="57577"/>
    <lineage>
        <taxon>Eukaryota</taxon>
        <taxon>Viridiplantae</taxon>
        <taxon>Streptophyta</taxon>
        <taxon>Embryophyta</taxon>
        <taxon>Tracheophyta</taxon>
        <taxon>Spermatophyta</taxon>
        <taxon>Magnoliopsida</taxon>
        <taxon>eudicotyledons</taxon>
        <taxon>Gunneridae</taxon>
        <taxon>Pentapetalae</taxon>
        <taxon>rosids</taxon>
        <taxon>fabids</taxon>
        <taxon>Fabales</taxon>
        <taxon>Fabaceae</taxon>
        <taxon>Papilionoideae</taxon>
        <taxon>50 kb inversion clade</taxon>
        <taxon>NPAAA clade</taxon>
        <taxon>Hologalegina</taxon>
        <taxon>IRL clade</taxon>
        <taxon>Trifolieae</taxon>
        <taxon>Trifolium</taxon>
    </lineage>
</organism>
<evidence type="ECO:0000313" key="2">
    <source>
        <dbReference type="Proteomes" id="UP001177021"/>
    </source>
</evidence>
<reference evidence="1" key="1">
    <citation type="submission" date="2023-10" db="EMBL/GenBank/DDBJ databases">
        <authorList>
            <person name="Rodriguez Cubillos JULIANA M."/>
            <person name="De Vega J."/>
        </authorList>
    </citation>
    <scope>NUCLEOTIDE SEQUENCE</scope>
</reference>
<proteinExistence type="predicted"/>
<keyword evidence="2" id="KW-1185">Reference proteome</keyword>
<sequence>MFDSLSQREVIKEKRNSIFERKQWKEKHTLFANKNEKFSKVEVLTYHGFYRFIFDPGGYQATNSRSISLEEGENDVILKFYPLTRRNISVLEKKESKLKIIIQACDNGK</sequence>
<name>A0ACB0K6I6_TRIPR</name>
<protein>
    <submittedName>
        <fullName evidence="1">Uncharacterized protein</fullName>
    </submittedName>
</protein>
<evidence type="ECO:0000313" key="1">
    <source>
        <dbReference type="EMBL" id="CAJ2651749.1"/>
    </source>
</evidence>